<reference evidence="1 2" key="1">
    <citation type="journal article" date="2018" name="Sci. Rep.">
        <title>Genomic signatures of local adaptation to the degree of environmental predictability in rotifers.</title>
        <authorList>
            <person name="Franch-Gras L."/>
            <person name="Hahn C."/>
            <person name="Garcia-Roger E.M."/>
            <person name="Carmona M.J."/>
            <person name="Serra M."/>
            <person name="Gomez A."/>
        </authorList>
    </citation>
    <scope>NUCLEOTIDE SEQUENCE [LARGE SCALE GENOMIC DNA]</scope>
    <source>
        <strain evidence="1">HYR1</strain>
    </source>
</reference>
<proteinExistence type="predicted"/>
<protein>
    <submittedName>
        <fullName evidence="1">Uncharacterized protein</fullName>
    </submittedName>
</protein>
<dbReference type="AlphaFoldDB" id="A0A3M7QJS9"/>
<organism evidence="1 2">
    <name type="scientific">Brachionus plicatilis</name>
    <name type="common">Marine rotifer</name>
    <name type="synonym">Brachionus muelleri</name>
    <dbReference type="NCBI Taxonomy" id="10195"/>
    <lineage>
        <taxon>Eukaryota</taxon>
        <taxon>Metazoa</taxon>
        <taxon>Spiralia</taxon>
        <taxon>Gnathifera</taxon>
        <taxon>Rotifera</taxon>
        <taxon>Eurotatoria</taxon>
        <taxon>Monogononta</taxon>
        <taxon>Pseudotrocha</taxon>
        <taxon>Ploima</taxon>
        <taxon>Brachionidae</taxon>
        <taxon>Brachionus</taxon>
    </lineage>
</organism>
<sequence>KECEFMIRVFTQREIDSGSLDEKKDDLDPEDNHLDDIPEDMTFKQWKSLINPKIIKHLKALHDIGKSVFSVKDGKVGVNVGNIGKLLQDESGNINLNSIQGAIGNAHSAFKDFHQEFSKFSSFFRK</sequence>
<dbReference type="Proteomes" id="UP000276133">
    <property type="component" value="Unassembled WGS sequence"/>
</dbReference>
<evidence type="ECO:0000313" key="2">
    <source>
        <dbReference type="Proteomes" id="UP000276133"/>
    </source>
</evidence>
<feature type="non-terminal residue" evidence="1">
    <location>
        <position position="1"/>
    </location>
</feature>
<gene>
    <name evidence="1" type="ORF">BpHYR1_001641</name>
</gene>
<evidence type="ECO:0000313" key="1">
    <source>
        <dbReference type="EMBL" id="RNA11696.1"/>
    </source>
</evidence>
<dbReference type="EMBL" id="REGN01005881">
    <property type="protein sequence ID" value="RNA11696.1"/>
    <property type="molecule type" value="Genomic_DNA"/>
</dbReference>
<comment type="caution">
    <text evidence="1">The sequence shown here is derived from an EMBL/GenBank/DDBJ whole genome shotgun (WGS) entry which is preliminary data.</text>
</comment>
<accession>A0A3M7QJS9</accession>
<keyword evidence="2" id="KW-1185">Reference proteome</keyword>
<name>A0A3M7QJS9_BRAPC</name>